<reference evidence="1 2" key="1">
    <citation type="journal article" date="2017" name="PLoS Biol.">
        <title>The sea cucumber genome provides insights into morphological evolution and visceral regeneration.</title>
        <authorList>
            <person name="Zhang X."/>
            <person name="Sun L."/>
            <person name="Yuan J."/>
            <person name="Sun Y."/>
            <person name="Gao Y."/>
            <person name="Zhang L."/>
            <person name="Li S."/>
            <person name="Dai H."/>
            <person name="Hamel J.F."/>
            <person name="Liu C."/>
            <person name="Yu Y."/>
            <person name="Liu S."/>
            <person name="Lin W."/>
            <person name="Guo K."/>
            <person name="Jin S."/>
            <person name="Xu P."/>
            <person name="Storey K.B."/>
            <person name="Huan P."/>
            <person name="Zhang T."/>
            <person name="Zhou Y."/>
            <person name="Zhang J."/>
            <person name="Lin C."/>
            <person name="Li X."/>
            <person name="Xing L."/>
            <person name="Huo D."/>
            <person name="Sun M."/>
            <person name="Wang L."/>
            <person name="Mercier A."/>
            <person name="Li F."/>
            <person name="Yang H."/>
            <person name="Xiang J."/>
        </authorList>
    </citation>
    <scope>NUCLEOTIDE SEQUENCE [LARGE SCALE GENOMIC DNA]</scope>
    <source>
        <strain evidence="1">Shaxun</strain>
        <tissue evidence="1">Muscle</tissue>
    </source>
</reference>
<dbReference type="OrthoDB" id="8300576at2759"/>
<protein>
    <submittedName>
        <fullName evidence="1">Uncharacterized protein</fullName>
    </submittedName>
</protein>
<dbReference type="Gene3D" id="1.20.1250.20">
    <property type="entry name" value="MFS general substrate transporter like domains"/>
    <property type="match status" value="1"/>
</dbReference>
<evidence type="ECO:0000313" key="1">
    <source>
        <dbReference type="EMBL" id="PIK61036.1"/>
    </source>
</evidence>
<dbReference type="AlphaFoldDB" id="A0A2G8LLA4"/>
<proteinExistence type="predicted"/>
<keyword evidence="2" id="KW-1185">Reference proteome</keyword>
<sequence length="76" mass="8226">MLAVNSSESIHYIEFDVARHIAMDKDSLRKEGEMKKRSVTATLAFSTAAAVIGSSFQFGYNTGVINNPQSVSCLAI</sequence>
<dbReference type="InterPro" id="IPR036259">
    <property type="entry name" value="MFS_trans_sf"/>
</dbReference>
<comment type="caution">
    <text evidence="1">The sequence shown here is derived from an EMBL/GenBank/DDBJ whole genome shotgun (WGS) entry which is preliminary data.</text>
</comment>
<dbReference type="Proteomes" id="UP000230750">
    <property type="component" value="Unassembled WGS sequence"/>
</dbReference>
<evidence type="ECO:0000313" key="2">
    <source>
        <dbReference type="Proteomes" id="UP000230750"/>
    </source>
</evidence>
<gene>
    <name evidence="1" type="ORF">BSL78_02029</name>
</gene>
<organism evidence="1 2">
    <name type="scientific">Stichopus japonicus</name>
    <name type="common">Sea cucumber</name>
    <dbReference type="NCBI Taxonomy" id="307972"/>
    <lineage>
        <taxon>Eukaryota</taxon>
        <taxon>Metazoa</taxon>
        <taxon>Echinodermata</taxon>
        <taxon>Eleutherozoa</taxon>
        <taxon>Echinozoa</taxon>
        <taxon>Holothuroidea</taxon>
        <taxon>Aspidochirotacea</taxon>
        <taxon>Aspidochirotida</taxon>
        <taxon>Stichopodidae</taxon>
        <taxon>Apostichopus</taxon>
    </lineage>
</organism>
<accession>A0A2G8LLA4</accession>
<name>A0A2G8LLA4_STIJA</name>
<dbReference type="EMBL" id="MRZV01000042">
    <property type="protein sequence ID" value="PIK61036.1"/>
    <property type="molecule type" value="Genomic_DNA"/>
</dbReference>